<keyword evidence="1" id="KW-1133">Transmembrane helix</keyword>
<feature type="transmembrane region" description="Helical" evidence="1">
    <location>
        <begin position="51"/>
        <end position="78"/>
    </location>
</feature>
<dbReference type="RefSeq" id="WP_339113858.1">
    <property type="nucleotide sequence ID" value="NZ_JAYWLC010000006.1"/>
</dbReference>
<feature type="transmembrane region" description="Helical" evidence="1">
    <location>
        <begin position="84"/>
        <end position="105"/>
    </location>
</feature>
<comment type="caution">
    <text evidence="2">The sequence shown here is derived from an EMBL/GenBank/DDBJ whole genome shotgun (WGS) entry which is preliminary data.</text>
</comment>
<sequence length="137" mass="14327">MTEHNPENTSSVGTGLTDTALRAFEKGRQLGRDEMAFARAEIAQAGSNLRVAAICLGVAFATAIALLGALTQTLIFAIQTAGLAPVWAALITTAILLVLGGLLALRAFVLLRRAAATPQTIITKISADLQNLKESLK</sequence>
<organism evidence="2 3">
    <name type="scientific">Thioclava kandeliae</name>
    <dbReference type="NCBI Taxonomy" id="3070818"/>
    <lineage>
        <taxon>Bacteria</taxon>
        <taxon>Pseudomonadati</taxon>
        <taxon>Pseudomonadota</taxon>
        <taxon>Alphaproteobacteria</taxon>
        <taxon>Rhodobacterales</taxon>
        <taxon>Paracoccaceae</taxon>
        <taxon>Thioclava</taxon>
    </lineage>
</organism>
<keyword evidence="3" id="KW-1185">Reference proteome</keyword>
<evidence type="ECO:0000313" key="2">
    <source>
        <dbReference type="EMBL" id="MER5172131.1"/>
    </source>
</evidence>
<proteinExistence type="predicted"/>
<reference evidence="2 3" key="2">
    <citation type="submission" date="2024-06" db="EMBL/GenBank/DDBJ databases">
        <title>Thioclava kandeliae sp. nov. from a rhizosphere soil sample of Kandelia candel in a mangrove.</title>
        <authorList>
            <person name="Mu T."/>
        </authorList>
    </citation>
    <scope>NUCLEOTIDE SEQUENCE [LARGE SCALE GENOMIC DNA]</scope>
    <source>
        <strain evidence="2 3">CPCC 100088</strain>
    </source>
</reference>
<keyword evidence="1" id="KW-0812">Transmembrane</keyword>
<evidence type="ECO:0000256" key="1">
    <source>
        <dbReference type="SAM" id="Phobius"/>
    </source>
</evidence>
<keyword evidence="1" id="KW-0472">Membrane</keyword>
<dbReference type="Proteomes" id="UP001438953">
    <property type="component" value="Unassembled WGS sequence"/>
</dbReference>
<dbReference type="InterPro" id="IPR009937">
    <property type="entry name" value="Phage_holin_3_6"/>
</dbReference>
<evidence type="ECO:0000313" key="3">
    <source>
        <dbReference type="Proteomes" id="UP001438953"/>
    </source>
</evidence>
<dbReference type="EMBL" id="JAYWLC010000006">
    <property type="protein sequence ID" value="MER5172131.1"/>
    <property type="molecule type" value="Genomic_DNA"/>
</dbReference>
<accession>A0ABV1SHL6</accession>
<dbReference type="Pfam" id="PF07332">
    <property type="entry name" value="Phage_holin_3_6"/>
    <property type="match status" value="1"/>
</dbReference>
<gene>
    <name evidence="2" type="ORF">VSX56_10115</name>
</gene>
<protein>
    <submittedName>
        <fullName evidence="2">Phage holin family protein</fullName>
    </submittedName>
</protein>
<reference evidence="2 3" key="1">
    <citation type="submission" date="2024-01" db="EMBL/GenBank/DDBJ databases">
        <authorList>
            <person name="Deng Y."/>
            <person name="Su J."/>
        </authorList>
    </citation>
    <scope>NUCLEOTIDE SEQUENCE [LARGE SCALE GENOMIC DNA]</scope>
    <source>
        <strain evidence="2 3">CPCC 100088</strain>
    </source>
</reference>
<name>A0ABV1SHL6_9RHOB</name>